<dbReference type="RefSeq" id="WP_377057920.1">
    <property type="nucleotide sequence ID" value="NZ_JBHLUU010000026.1"/>
</dbReference>
<accession>A0ABV6KQ65</accession>
<dbReference type="Pfam" id="PF13556">
    <property type="entry name" value="HTH_30"/>
    <property type="match status" value="1"/>
</dbReference>
<dbReference type="PANTHER" id="PTHR33744:SF15">
    <property type="entry name" value="CARBOHYDRATE DIACID REGULATOR"/>
    <property type="match status" value="1"/>
</dbReference>
<dbReference type="InterPro" id="IPR042070">
    <property type="entry name" value="PucR_C-HTH_sf"/>
</dbReference>
<feature type="domain" description="PucR C-terminal helix-turn-helix" evidence="3">
    <location>
        <begin position="310"/>
        <end position="365"/>
    </location>
</feature>
<keyword evidence="6" id="KW-1185">Reference proteome</keyword>
<comment type="similarity">
    <text evidence="1">Belongs to the CdaR family.</text>
</comment>
<dbReference type="InterPro" id="IPR051448">
    <property type="entry name" value="CdaR-like_regulators"/>
</dbReference>
<dbReference type="Pfam" id="PF05651">
    <property type="entry name" value="Diacid_rec"/>
    <property type="match status" value="1"/>
</dbReference>
<feature type="domain" description="CdaR GGDEF-like" evidence="4">
    <location>
        <begin position="144"/>
        <end position="257"/>
    </location>
</feature>
<feature type="domain" description="Putative sugar diacid recognition" evidence="2">
    <location>
        <begin position="4"/>
        <end position="136"/>
    </location>
</feature>
<sequence>MQFLTYKLAQEIVERTMEILDSNINVMNEEGIIIGSGDSQRINQLHDGALLVLKKGESVEIDQSMAAKMKGTRSGINLPIRFNNEIVGVVGITGEPEQIKNYAQLVKMAAELVLEQSFLLERVQWRQRLQSEIVNQIISDEDLNTEWVKDRARFLGINLEQPRFALVIKPSDYTDLTNQKLIRSIQYEMNKNDLIGVTFNNEIVVLKASSVSESIKELTPSLHRLLKVSGSKIIIGTGGLAESVKEVKLSFQQAKSAVFVGSKIQPNNPFYHYEDFRLEVMLAKVGQEEPDKNIFSFYQRLLDEGKKGELVDTLQAFIEENGELNKIAERLYIHRNTLRYRLDRIEELTGKDPRNIKDIIVLFTAKLLHDIR</sequence>
<protein>
    <submittedName>
        <fullName evidence="5">CdaR family transcriptional regulator</fullName>
    </submittedName>
</protein>
<gene>
    <name evidence="5" type="ORF">ACFFHF_09120</name>
</gene>
<evidence type="ECO:0000256" key="1">
    <source>
        <dbReference type="ARBA" id="ARBA00006754"/>
    </source>
</evidence>
<evidence type="ECO:0000259" key="4">
    <source>
        <dbReference type="Pfam" id="PF17853"/>
    </source>
</evidence>
<evidence type="ECO:0000259" key="3">
    <source>
        <dbReference type="Pfam" id="PF13556"/>
    </source>
</evidence>
<evidence type="ECO:0000313" key="6">
    <source>
        <dbReference type="Proteomes" id="UP001589738"/>
    </source>
</evidence>
<evidence type="ECO:0000313" key="5">
    <source>
        <dbReference type="EMBL" id="MFC0475409.1"/>
    </source>
</evidence>
<dbReference type="Pfam" id="PF17853">
    <property type="entry name" value="GGDEF_2"/>
    <property type="match status" value="1"/>
</dbReference>
<dbReference type="Proteomes" id="UP001589738">
    <property type="component" value="Unassembled WGS sequence"/>
</dbReference>
<dbReference type="InterPro" id="IPR041522">
    <property type="entry name" value="CdaR_GGDEF"/>
</dbReference>
<dbReference type="EMBL" id="JBHLUU010000026">
    <property type="protein sequence ID" value="MFC0475409.1"/>
    <property type="molecule type" value="Genomic_DNA"/>
</dbReference>
<name>A0ABV6KQ65_9BACI</name>
<reference evidence="5 6" key="1">
    <citation type="submission" date="2024-09" db="EMBL/GenBank/DDBJ databases">
        <authorList>
            <person name="Sun Q."/>
            <person name="Mori K."/>
        </authorList>
    </citation>
    <scope>NUCLEOTIDE SEQUENCE [LARGE SCALE GENOMIC DNA]</scope>
    <source>
        <strain evidence="5 6">CGMCC 1.9126</strain>
    </source>
</reference>
<dbReference type="PANTHER" id="PTHR33744">
    <property type="entry name" value="CARBOHYDRATE DIACID REGULATOR"/>
    <property type="match status" value="1"/>
</dbReference>
<comment type="caution">
    <text evidence="5">The sequence shown here is derived from an EMBL/GenBank/DDBJ whole genome shotgun (WGS) entry which is preliminary data.</text>
</comment>
<proteinExistence type="inferred from homology"/>
<evidence type="ECO:0000259" key="2">
    <source>
        <dbReference type="Pfam" id="PF05651"/>
    </source>
</evidence>
<dbReference type="Gene3D" id="1.10.10.2840">
    <property type="entry name" value="PucR C-terminal helix-turn-helix domain"/>
    <property type="match status" value="1"/>
</dbReference>
<dbReference type="InterPro" id="IPR025736">
    <property type="entry name" value="PucR_C-HTH_dom"/>
</dbReference>
<organism evidence="5 6">
    <name type="scientific">Robertmurraya beringensis</name>
    <dbReference type="NCBI Taxonomy" id="641660"/>
    <lineage>
        <taxon>Bacteria</taxon>
        <taxon>Bacillati</taxon>
        <taxon>Bacillota</taxon>
        <taxon>Bacilli</taxon>
        <taxon>Bacillales</taxon>
        <taxon>Bacillaceae</taxon>
        <taxon>Robertmurraya</taxon>
    </lineage>
</organism>
<dbReference type="InterPro" id="IPR008599">
    <property type="entry name" value="Diacid_rec"/>
</dbReference>